<dbReference type="SUPFAM" id="SSF52029">
    <property type="entry name" value="GroEL apical domain-like"/>
    <property type="match status" value="1"/>
</dbReference>
<dbReference type="InterPro" id="IPR027409">
    <property type="entry name" value="GroEL-like_apical_dom_sf"/>
</dbReference>
<evidence type="ECO:0000256" key="1">
    <source>
        <dbReference type="ARBA" id="ARBA00008020"/>
    </source>
</evidence>
<dbReference type="InterPro" id="IPR027413">
    <property type="entry name" value="GROEL-like_equatorial_sf"/>
</dbReference>
<evidence type="ECO:0000256" key="5">
    <source>
        <dbReference type="SAM" id="Coils"/>
    </source>
</evidence>
<keyword evidence="7" id="KW-1185">Reference proteome</keyword>
<keyword evidence="2" id="KW-0547">Nucleotide-binding</keyword>
<dbReference type="InterPro" id="IPR002423">
    <property type="entry name" value="Cpn60/GroEL/TCP-1"/>
</dbReference>
<dbReference type="Gene3D" id="3.50.7.10">
    <property type="entry name" value="GroEL"/>
    <property type="match status" value="1"/>
</dbReference>
<dbReference type="AlphaFoldDB" id="U6MVH9"/>
<dbReference type="Gene3D" id="3.30.260.10">
    <property type="entry name" value="TCP-1-like chaperonin intermediate domain"/>
    <property type="match status" value="1"/>
</dbReference>
<dbReference type="RefSeq" id="XP_013434167.1">
    <property type="nucleotide sequence ID" value="XM_013578713.1"/>
</dbReference>
<dbReference type="InterPro" id="IPR027410">
    <property type="entry name" value="TCP-1-like_intermed_sf"/>
</dbReference>
<organism evidence="6 7">
    <name type="scientific">Eimeria necatrix</name>
    <dbReference type="NCBI Taxonomy" id="51315"/>
    <lineage>
        <taxon>Eukaryota</taxon>
        <taxon>Sar</taxon>
        <taxon>Alveolata</taxon>
        <taxon>Apicomplexa</taxon>
        <taxon>Conoidasida</taxon>
        <taxon>Coccidia</taxon>
        <taxon>Eucoccidiorida</taxon>
        <taxon>Eimeriorina</taxon>
        <taxon>Eimeriidae</taxon>
        <taxon>Eimeria</taxon>
    </lineage>
</organism>
<dbReference type="Pfam" id="PF00118">
    <property type="entry name" value="Cpn60_TCP1"/>
    <property type="match status" value="1"/>
</dbReference>
<dbReference type="Gene3D" id="1.10.560.10">
    <property type="entry name" value="GroEL-like equatorial domain"/>
    <property type="match status" value="1"/>
</dbReference>
<gene>
    <name evidence="6" type="ORF">ENH_00008960</name>
</gene>
<dbReference type="GO" id="GO:0140662">
    <property type="term" value="F:ATP-dependent protein folding chaperone"/>
    <property type="evidence" value="ECO:0007669"/>
    <property type="project" value="InterPro"/>
</dbReference>
<reference evidence="6" key="2">
    <citation type="submission" date="2013-10" db="EMBL/GenBank/DDBJ databases">
        <authorList>
            <person name="Aslett M."/>
        </authorList>
    </citation>
    <scope>NUCLEOTIDE SEQUENCE [LARGE SCALE GENOMIC DNA]</scope>
    <source>
        <strain evidence="6">Houghton</strain>
    </source>
</reference>
<comment type="similarity">
    <text evidence="1">Belongs to the TCP-1 chaperonin family.</text>
</comment>
<dbReference type="OrthoDB" id="10248520at2759"/>
<dbReference type="Proteomes" id="UP000030754">
    <property type="component" value="Unassembled WGS sequence"/>
</dbReference>
<dbReference type="InterPro" id="IPR017998">
    <property type="entry name" value="Chaperone_TCP-1"/>
</dbReference>
<keyword evidence="5" id="KW-0175">Coiled coil</keyword>
<keyword evidence="4" id="KW-0143">Chaperone</keyword>
<evidence type="ECO:0000313" key="6">
    <source>
        <dbReference type="EMBL" id="CDJ65700.1"/>
    </source>
</evidence>
<sequence>MHLQACMHLHACSCMHGPACIALHARTFLHAAACMALHACTFLHAAACRKVHACSFLHAAACMALHACTCMHACVDSQVLLLDCPLEYKKGESQASVEVTKESEWRELLEQEEAEVAAMCRCVVESGANLVFTEKGVSDLAQHFLAKAGVSVIRRVRKTDNNRISRATGATVVSRPEEILKSDLGTHCGLFEVRKIGDEYFTFLLECKEGTACTIVLRGGSKDVLNEVERNLQDALNVARNILLDGKLLPGGGAPEMAVAARLLDKAKSLDSLHQYSYRAVASALEVIPRTLAQNCGANVVKVMTDLRASHSRLDSPEAACIGVDGETGEVCDMSKKMVWDCLSVKEQVFKLRCCCASTMCSRGLEKMGKGGPQEKTGPLKTWRPLGMLVTGKLRKQQQQLLLLLQQQQQQQQQQRKEQQLLQERQEELQQKLQQLLQRQRQGGLQQLLQRQRPKILQQLQQQQQQQQQMLQQRCRAFATCPLPCSCADGRK</sequence>
<dbReference type="VEuPathDB" id="ToxoDB:ENH_00008960"/>
<dbReference type="PANTHER" id="PTHR11353">
    <property type="entry name" value="CHAPERONIN"/>
    <property type="match status" value="1"/>
</dbReference>
<evidence type="ECO:0000256" key="2">
    <source>
        <dbReference type="ARBA" id="ARBA00022741"/>
    </source>
</evidence>
<name>U6MVH9_9EIME</name>
<dbReference type="SUPFAM" id="SSF48592">
    <property type="entry name" value="GroEL equatorial domain-like"/>
    <property type="match status" value="1"/>
</dbReference>
<dbReference type="GeneID" id="25471082"/>
<dbReference type="GO" id="GO:0005524">
    <property type="term" value="F:ATP binding"/>
    <property type="evidence" value="ECO:0007669"/>
    <property type="project" value="UniProtKB-KW"/>
</dbReference>
<protein>
    <submittedName>
        <fullName evidence="6">TCP-1/cpn60 family chaperonin, putative</fullName>
    </submittedName>
</protein>
<accession>U6MVH9</accession>
<proteinExistence type="inferred from homology"/>
<evidence type="ECO:0000256" key="4">
    <source>
        <dbReference type="ARBA" id="ARBA00023186"/>
    </source>
</evidence>
<evidence type="ECO:0000313" key="7">
    <source>
        <dbReference type="Proteomes" id="UP000030754"/>
    </source>
</evidence>
<evidence type="ECO:0000256" key="3">
    <source>
        <dbReference type="ARBA" id="ARBA00022840"/>
    </source>
</evidence>
<feature type="coiled-coil region" evidence="5">
    <location>
        <begin position="394"/>
        <end position="442"/>
    </location>
</feature>
<reference evidence="6" key="1">
    <citation type="submission" date="2013-10" db="EMBL/GenBank/DDBJ databases">
        <title>Genomic analysis of the causative agents of coccidiosis in chickens.</title>
        <authorList>
            <person name="Reid A.J."/>
            <person name="Blake D."/>
            <person name="Billington K."/>
            <person name="Browne H."/>
            <person name="Dunn M."/>
            <person name="Hung S."/>
            <person name="Kawahara F."/>
            <person name="Miranda-Saavedra D."/>
            <person name="Mourier T."/>
            <person name="Nagra H."/>
            <person name="Otto T.D."/>
            <person name="Rawlings N."/>
            <person name="Sanchez A."/>
            <person name="Sanders M."/>
            <person name="Subramaniam C."/>
            <person name="Tay Y."/>
            <person name="Dear P."/>
            <person name="Doerig C."/>
            <person name="Gruber A."/>
            <person name="Parkinson J."/>
            <person name="Shirley M."/>
            <person name="Wan K.L."/>
            <person name="Berriman M."/>
            <person name="Tomley F."/>
            <person name="Pain A."/>
        </authorList>
    </citation>
    <scope>NUCLEOTIDE SEQUENCE [LARGE SCALE GENOMIC DNA]</scope>
    <source>
        <strain evidence="6">Houghton</strain>
    </source>
</reference>
<dbReference type="EMBL" id="HG723260">
    <property type="protein sequence ID" value="CDJ65700.1"/>
    <property type="molecule type" value="Genomic_DNA"/>
</dbReference>
<keyword evidence="3" id="KW-0067">ATP-binding</keyword>